<dbReference type="InterPro" id="IPR029063">
    <property type="entry name" value="SAM-dependent_MTases_sf"/>
</dbReference>
<keyword evidence="1 5" id="KW-0489">Methyltransferase</keyword>
<dbReference type="PANTHER" id="PTHR22807:SF53">
    <property type="entry name" value="RIBOSOMAL RNA SMALL SUBUNIT METHYLTRANSFERASE B-RELATED"/>
    <property type="match status" value="1"/>
</dbReference>
<dbReference type="RefSeq" id="WP_163605056.1">
    <property type="nucleotide sequence ID" value="NZ_JAABOO010000001.1"/>
</dbReference>
<dbReference type="CDD" id="cd02440">
    <property type="entry name" value="AdoMet_MTases"/>
    <property type="match status" value="1"/>
</dbReference>
<dbReference type="Pfam" id="PF01189">
    <property type="entry name" value="Methyltr_RsmB-F"/>
    <property type="match status" value="1"/>
</dbReference>
<comment type="caution">
    <text evidence="5">Lacks conserved residue(s) required for the propagation of feature annotation.</text>
</comment>
<organism evidence="7 8">
    <name type="scientific">Leptobacterium flavescens</name>
    <dbReference type="NCBI Taxonomy" id="472055"/>
    <lineage>
        <taxon>Bacteria</taxon>
        <taxon>Pseudomonadati</taxon>
        <taxon>Bacteroidota</taxon>
        <taxon>Flavobacteriia</taxon>
        <taxon>Flavobacteriales</taxon>
        <taxon>Flavobacteriaceae</taxon>
        <taxon>Leptobacterium</taxon>
    </lineage>
</organism>
<sequence>MRLHRNLVFAVIDGLHQIFNENKYADKVVEQLLKRDKRWGARDRAFIAETTYDIVRWRRLYAEIAGAGSHFSRENLWKIFAVWAVMRGIQLPDWKQFYGTPVRRIKGKFDELSRQRIYRESVPDWMDQLGEKELGQETWDKEIAALNRQADVILRVNTLKTNKKNLQFSLRDQDIETTEIKGYPHALKLKERANIFKTEAFQNGWFEVQDASSQLVASLLDVKSGMRVVDACAGAGGKSLHLASLMENKGQIIAMDIYENKLKELKRRAKRNGAHNIETRVIDGSKTVKKLINSADRLLIDAPCSGLGVLRRNPDAKWKLKPEFIEEIKKTQADILQSYSRMVKEGGKMIYATCSVLPSENQQQVKDFLASEAGKDFKFKKENIILASDSGFDGFYMALLEKSK</sequence>
<protein>
    <submittedName>
        <fullName evidence="7">Methyltransferase domain-containing protein</fullName>
    </submittedName>
</protein>
<dbReference type="EMBL" id="JAABOO010000001">
    <property type="protein sequence ID" value="NER12017.1"/>
    <property type="molecule type" value="Genomic_DNA"/>
</dbReference>
<dbReference type="InterPro" id="IPR054728">
    <property type="entry name" value="RsmB-like_ferredoxin"/>
</dbReference>
<evidence type="ECO:0000313" key="8">
    <source>
        <dbReference type="Proteomes" id="UP000468581"/>
    </source>
</evidence>
<dbReference type="GO" id="GO:0008173">
    <property type="term" value="F:RNA methyltransferase activity"/>
    <property type="evidence" value="ECO:0007669"/>
    <property type="project" value="InterPro"/>
</dbReference>
<dbReference type="InterPro" id="IPR049560">
    <property type="entry name" value="MeTrfase_RsmB-F_NOP2_cat"/>
</dbReference>
<dbReference type="PROSITE" id="PS51686">
    <property type="entry name" value="SAM_MT_RSMB_NOP"/>
    <property type="match status" value="1"/>
</dbReference>
<keyword evidence="4 5" id="KW-0694">RNA-binding</keyword>
<comment type="caution">
    <text evidence="7">The sequence shown here is derived from an EMBL/GenBank/DDBJ whole genome shotgun (WGS) entry which is preliminary data.</text>
</comment>
<dbReference type="PRINTS" id="PR02008">
    <property type="entry name" value="RCMTFAMILY"/>
</dbReference>
<accession>A0A6P0UG75</accession>
<dbReference type="GO" id="GO:0003723">
    <property type="term" value="F:RNA binding"/>
    <property type="evidence" value="ECO:0007669"/>
    <property type="project" value="UniProtKB-UniRule"/>
</dbReference>
<evidence type="ECO:0000256" key="2">
    <source>
        <dbReference type="ARBA" id="ARBA00022679"/>
    </source>
</evidence>
<evidence type="ECO:0000256" key="4">
    <source>
        <dbReference type="ARBA" id="ARBA00022884"/>
    </source>
</evidence>
<dbReference type="PANTHER" id="PTHR22807">
    <property type="entry name" value="NOP2 YEAST -RELATED NOL1/NOP2/FMU SUN DOMAIN-CONTAINING"/>
    <property type="match status" value="1"/>
</dbReference>
<gene>
    <name evidence="7" type="ORF">GWK08_01060</name>
</gene>
<dbReference type="Gene3D" id="3.40.50.150">
    <property type="entry name" value="Vaccinia Virus protein VP39"/>
    <property type="match status" value="1"/>
</dbReference>
<keyword evidence="2 5" id="KW-0808">Transferase</keyword>
<evidence type="ECO:0000313" key="7">
    <source>
        <dbReference type="EMBL" id="NER12017.1"/>
    </source>
</evidence>
<feature type="active site" description="Nucleophile" evidence="5">
    <location>
        <position position="354"/>
    </location>
</feature>
<feature type="binding site" evidence="5">
    <location>
        <position position="256"/>
    </location>
    <ligand>
        <name>S-adenosyl-L-methionine</name>
        <dbReference type="ChEBI" id="CHEBI:59789"/>
    </ligand>
</feature>
<dbReference type="SUPFAM" id="SSF53335">
    <property type="entry name" value="S-adenosyl-L-methionine-dependent methyltransferases"/>
    <property type="match status" value="1"/>
</dbReference>
<dbReference type="Pfam" id="PF22458">
    <property type="entry name" value="RsmF-B_ferredox"/>
    <property type="match status" value="1"/>
</dbReference>
<dbReference type="AlphaFoldDB" id="A0A6P0UG75"/>
<evidence type="ECO:0000256" key="1">
    <source>
        <dbReference type="ARBA" id="ARBA00022603"/>
    </source>
</evidence>
<feature type="binding site" evidence="5">
    <location>
        <position position="283"/>
    </location>
    <ligand>
        <name>S-adenosyl-L-methionine</name>
        <dbReference type="ChEBI" id="CHEBI:59789"/>
    </ligand>
</feature>
<evidence type="ECO:0000256" key="3">
    <source>
        <dbReference type="ARBA" id="ARBA00022691"/>
    </source>
</evidence>
<feature type="domain" description="SAM-dependent MTase RsmB/NOP-type" evidence="6">
    <location>
        <begin position="142"/>
        <end position="403"/>
    </location>
</feature>
<proteinExistence type="inferred from homology"/>
<dbReference type="InterPro" id="IPR023267">
    <property type="entry name" value="RCMT"/>
</dbReference>
<evidence type="ECO:0000256" key="5">
    <source>
        <dbReference type="PROSITE-ProRule" id="PRU01023"/>
    </source>
</evidence>
<keyword evidence="8" id="KW-1185">Reference proteome</keyword>
<dbReference type="InterPro" id="IPR001678">
    <property type="entry name" value="MeTrfase_RsmB-F_NOP2_dom"/>
</dbReference>
<comment type="similarity">
    <text evidence="5">Belongs to the class I-like SAM-binding methyltransferase superfamily. RsmB/NOP family.</text>
</comment>
<name>A0A6P0UG75_9FLAO</name>
<dbReference type="Proteomes" id="UP000468581">
    <property type="component" value="Unassembled WGS sequence"/>
</dbReference>
<keyword evidence="3 5" id="KW-0949">S-adenosyl-L-methionine</keyword>
<evidence type="ECO:0000259" key="6">
    <source>
        <dbReference type="PROSITE" id="PS51686"/>
    </source>
</evidence>
<reference evidence="7 8" key="1">
    <citation type="submission" date="2020-01" db="EMBL/GenBank/DDBJ databases">
        <title>Leptobacterium flavescens.</title>
        <authorList>
            <person name="Wang G."/>
        </authorList>
    </citation>
    <scope>NUCLEOTIDE SEQUENCE [LARGE SCALE GENOMIC DNA]</scope>
    <source>
        <strain evidence="7 8">KCTC 22160</strain>
    </source>
</reference>
<dbReference type="GO" id="GO:0001510">
    <property type="term" value="P:RNA methylation"/>
    <property type="evidence" value="ECO:0007669"/>
    <property type="project" value="InterPro"/>
</dbReference>
<feature type="binding site" evidence="5">
    <location>
        <position position="301"/>
    </location>
    <ligand>
        <name>S-adenosyl-L-methionine</name>
        <dbReference type="ChEBI" id="CHEBI:59789"/>
    </ligand>
</feature>